<evidence type="ECO:0000313" key="2">
    <source>
        <dbReference type="Proteomes" id="UP001196413"/>
    </source>
</evidence>
<sequence>MTDSIEQTHDASGSIHLAAKRTKNIAFNRREALHHRSEEILCLKGDEPIRTIIVPPLSDRRPTLIL</sequence>
<accession>A0AAD5QSV1</accession>
<keyword evidence="2" id="KW-1185">Reference proteome</keyword>
<reference evidence="1" key="1">
    <citation type="submission" date="2021-06" db="EMBL/GenBank/DDBJ databases">
        <title>Parelaphostrongylus tenuis whole genome reference sequence.</title>
        <authorList>
            <person name="Garwood T.J."/>
            <person name="Larsen P.A."/>
            <person name="Fountain-Jones N.M."/>
            <person name="Garbe J.R."/>
            <person name="Macchietto M.G."/>
            <person name="Kania S.A."/>
            <person name="Gerhold R.W."/>
            <person name="Richards J.E."/>
            <person name="Wolf T.M."/>
        </authorList>
    </citation>
    <scope>NUCLEOTIDE SEQUENCE</scope>
    <source>
        <strain evidence="1">MNPRO001-30</strain>
        <tissue evidence="1">Meninges</tissue>
    </source>
</reference>
<gene>
    <name evidence="1" type="ORF">KIN20_015955</name>
</gene>
<dbReference type="AlphaFoldDB" id="A0AAD5QSV1"/>
<proteinExistence type="predicted"/>
<protein>
    <submittedName>
        <fullName evidence="1">Uncharacterized protein</fullName>
    </submittedName>
</protein>
<dbReference type="Proteomes" id="UP001196413">
    <property type="component" value="Unassembled WGS sequence"/>
</dbReference>
<evidence type="ECO:0000313" key="1">
    <source>
        <dbReference type="EMBL" id="KAJ1357746.1"/>
    </source>
</evidence>
<name>A0AAD5QSV1_PARTN</name>
<comment type="caution">
    <text evidence="1">The sequence shown here is derived from an EMBL/GenBank/DDBJ whole genome shotgun (WGS) entry which is preliminary data.</text>
</comment>
<organism evidence="1 2">
    <name type="scientific">Parelaphostrongylus tenuis</name>
    <name type="common">Meningeal worm</name>
    <dbReference type="NCBI Taxonomy" id="148309"/>
    <lineage>
        <taxon>Eukaryota</taxon>
        <taxon>Metazoa</taxon>
        <taxon>Ecdysozoa</taxon>
        <taxon>Nematoda</taxon>
        <taxon>Chromadorea</taxon>
        <taxon>Rhabditida</taxon>
        <taxon>Rhabditina</taxon>
        <taxon>Rhabditomorpha</taxon>
        <taxon>Strongyloidea</taxon>
        <taxon>Metastrongylidae</taxon>
        <taxon>Parelaphostrongylus</taxon>
    </lineage>
</organism>
<dbReference type="EMBL" id="JAHQIW010003232">
    <property type="protein sequence ID" value="KAJ1357746.1"/>
    <property type="molecule type" value="Genomic_DNA"/>
</dbReference>